<name>A0A0A9E4P2_ARUDO</name>
<sequence>MLVATSIIKLVFFIGIFIEVSLRRNSIACTIILIGKGLGWQIFISSFFDSKFTIPTYLPLVIITVNIHWVKPVLLSPLPQHEDVEVVAH</sequence>
<reference evidence="1" key="2">
    <citation type="journal article" date="2015" name="Data Brief">
        <title>Shoot transcriptome of the giant reed, Arundo donax.</title>
        <authorList>
            <person name="Barrero R.A."/>
            <person name="Guerrero F.D."/>
            <person name="Moolhuijzen P."/>
            <person name="Goolsby J.A."/>
            <person name="Tidwell J."/>
            <person name="Bellgard S.E."/>
            <person name="Bellgard M.I."/>
        </authorList>
    </citation>
    <scope>NUCLEOTIDE SEQUENCE</scope>
    <source>
        <tissue evidence="1">Shoot tissue taken approximately 20 cm above the soil surface</tissue>
    </source>
</reference>
<proteinExistence type="predicted"/>
<reference evidence="1" key="1">
    <citation type="submission" date="2014-09" db="EMBL/GenBank/DDBJ databases">
        <authorList>
            <person name="Magalhaes I.L.F."/>
            <person name="Oliveira U."/>
            <person name="Santos F.R."/>
            <person name="Vidigal T.H.D.A."/>
            <person name="Brescovit A.D."/>
            <person name="Santos A.J."/>
        </authorList>
    </citation>
    <scope>NUCLEOTIDE SEQUENCE</scope>
    <source>
        <tissue evidence="1">Shoot tissue taken approximately 20 cm above the soil surface</tissue>
    </source>
</reference>
<organism evidence="1">
    <name type="scientific">Arundo donax</name>
    <name type="common">Giant reed</name>
    <name type="synonym">Donax arundinaceus</name>
    <dbReference type="NCBI Taxonomy" id="35708"/>
    <lineage>
        <taxon>Eukaryota</taxon>
        <taxon>Viridiplantae</taxon>
        <taxon>Streptophyta</taxon>
        <taxon>Embryophyta</taxon>
        <taxon>Tracheophyta</taxon>
        <taxon>Spermatophyta</taxon>
        <taxon>Magnoliopsida</taxon>
        <taxon>Liliopsida</taxon>
        <taxon>Poales</taxon>
        <taxon>Poaceae</taxon>
        <taxon>PACMAD clade</taxon>
        <taxon>Arundinoideae</taxon>
        <taxon>Arundineae</taxon>
        <taxon>Arundo</taxon>
    </lineage>
</organism>
<dbReference type="EMBL" id="GBRH01203907">
    <property type="protein sequence ID" value="JAD93988.1"/>
    <property type="molecule type" value="Transcribed_RNA"/>
</dbReference>
<evidence type="ECO:0000313" key="1">
    <source>
        <dbReference type="EMBL" id="JAD93988.1"/>
    </source>
</evidence>
<accession>A0A0A9E4P2</accession>
<dbReference type="AlphaFoldDB" id="A0A0A9E4P2"/>
<protein>
    <submittedName>
        <fullName evidence="1">Uncharacterized protein</fullName>
    </submittedName>
</protein>